<dbReference type="SUPFAM" id="SSF47226">
    <property type="entry name" value="Histidine-containing phosphotransfer domain, HPT domain"/>
    <property type="match status" value="1"/>
</dbReference>
<dbReference type="EC" id="2.7.13.3" evidence="2"/>
<dbReference type="Gene3D" id="3.30.565.10">
    <property type="entry name" value="Histidine kinase-like ATPase, C-terminal domain"/>
    <property type="match status" value="1"/>
</dbReference>
<feature type="modified residue" description="Phosphohistidine" evidence="5">
    <location>
        <position position="526"/>
    </location>
</feature>
<sequence length="577" mass="63079">MTSVPDDRVSRRRYNREQVAREAAEKLLEEKSRELFLANKKLTEHSANLENAVVQRTAELRKALEQSEAASLARSRFIATMSHEIRTPLGGMLGMIDLLTMDETDPEKLELLTYAKTAGLGLNRIVNDVLDFSKMDAGVFVFEEESIDIRALAESVRMLAGMNPAAANRTISLEIDRSVPKLFSGDATRIRQVLSNLVSNACRYSEEGVIYLRARMTPHPKGGLLRVEVQDFGVGIPEDKRSDLFKDFSQVANPLTAAAQGTGLGLAICKRILEGCGGIIDVDSTAGVGSTFWFELPVEVISELEEDPEEIHPVDEPKITLDGKKILIAEDNIINQRLLLTYLDRMNIEAVLAKNGRIAVEEFAPGKFDLILMDIAMPEMDGLEATQCIREKWPKSDIPPIIALTAHVMDAIAEDAASVGIDAVLSKPIPFEELKQALETAINSHHQGSATVPPTIPAEVAPAEDDKPELINLMAPGAVAELTEYLSLDDLVEIVADFINDSKQRVGEIAQLRQSNDRGAIAKQAHSLRGSSLTLGFTEIANGANELETQASSIEDARISQIVEEISGQIQKIEAAI</sequence>
<evidence type="ECO:0000259" key="9">
    <source>
        <dbReference type="PROSITE" id="PS50110"/>
    </source>
</evidence>
<dbReference type="Pfam" id="PF00512">
    <property type="entry name" value="HisKA"/>
    <property type="match status" value="1"/>
</dbReference>
<dbReference type="PROSITE" id="PS50110">
    <property type="entry name" value="RESPONSE_REGULATORY"/>
    <property type="match status" value="1"/>
</dbReference>
<keyword evidence="12" id="KW-1185">Reference proteome</keyword>
<organism evidence="11 12">
    <name type="scientific">Pontivivens marinum</name>
    <dbReference type="NCBI Taxonomy" id="1690039"/>
    <lineage>
        <taxon>Bacteria</taxon>
        <taxon>Pseudomonadati</taxon>
        <taxon>Pseudomonadota</taxon>
        <taxon>Alphaproteobacteria</taxon>
        <taxon>Rhodobacterales</taxon>
        <taxon>Paracoccaceae</taxon>
        <taxon>Pontivivens</taxon>
    </lineage>
</organism>
<evidence type="ECO:0000256" key="2">
    <source>
        <dbReference type="ARBA" id="ARBA00012438"/>
    </source>
</evidence>
<dbReference type="SUPFAM" id="SSF52172">
    <property type="entry name" value="CheY-like"/>
    <property type="match status" value="1"/>
</dbReference>
<dbReference type="AlphaFoldDB" id="A0A2C9CUA1"/>
<dbReference type="InterPro" id="IPR003594">
    <property type="entry name" value="HATPase_dom"/>
</dbReference>
<dbReference type="InterPro" id="IPR005467">
    <property type="entry name" value="His_kinase_dom"/>
</dbReference>
<dbReference type="SUPFAM" id="SSF55874">
    <property type="entry name" value="ATPase domain of HSP90 chaperone/DNA topoisomerase II/histidine kinase"/>
    <property type="match status" value="1"/>
</dbReference>
<comment type="catalytic activity">
    <reaction evidence="1">
        <text>ATP + protein L-histidine = ADP + protein N-phospho-L-histidine.</text>
        <dbReference type="EC" id="2.7.13.3"/>
    </reaction>
</comment>
<dbReference type="SUPFAM" id="SSF47384">
    <property type="entry name" value="Homodimeric domain of signal transducing histidine kinase"/>
    <property type="match status" value="1"/>
</dbReference>
<name>A0A2C9CUA1_9RHOB</name>
<dbReference type="Proteomes" id="UP000220034">
    <property type="component" value="Unassembled WGS sequence"/>
</dbReference>
<evidence type="ECO:0000256" key="7">
    <source>
        <dbReference type="SAM" id="Coils"/>
    </source>
</evidence>
<dbReference type="InterPro" id="IPR036097">
    <property type="entry name" value="HisK_dim/P_sf"/>
</dbReference>
<dbReference type="InterPro" id="IPR011006">
    <property type="entry name" value="CheY-like_superfamily"/>
</dbReference>
<feature type="coiled-coil region" evidence="7">
    <location>
        <begin position="14"/>
        <end position="41"/>
    </location>
</feature>
<keyword evidence="11" id="KW-0418">Kinase</keyword>
<dbReference type="EMBL" id="OCTN01000005">
    <property type="protein sequence ID" value="SOH94837.1"/>
    <property type="molecule type" value="Genomic_DNA"/>
</dbReference>
<feature type="domain" description="Histidine kinase" evidence="8">
    <location>
        <begin position="80"/>
        <end position="300"/>
    </location>
</feature>
<evidence type="ECO:0000256" key="4">
    <source>
        <dbReference type="ARBA" id="ARBA00023012"/>
    </source>
</evidence>
<keyword evidence="11" id="KW-0808">Transferase</keyword>
<dbReference type="PROSITE" id="PS50109">
    <property type="entry name" value="HIS_KIN"/>
    <property type="match status" value="1"/>
</dbReference>
<dbReference type="PANTHER" id="PTHR45339:SF5">
    <property type="entry name" value="HISTIDINE KINASE"/>
    <property type="match status" value="1"/>
</dbReference>
<dbReference type="Pfam" id="PF01627">
    <property type="entry name" value="Hpt"/>
    <property type="match status" value="1"/>
</dbReference>
<dbReference type="InterPro" id="IPR001789">
    <property type="entry name" value="Sig_transdc_resp-reg_receiver"/>
</dbReference>
<dbReference type="GO" id="GO:0005886">
    <property type="term" value="C:plasma membrane"/>
    <property type="evidence" value="ECO:0007669"/>
    <property type="project" value="UniProtKB-SubCell"/>
</dbReference>
<dbReference type="InterPro" id="IPR003661">
    <property type="entry name" value="HisK_dim/P_dom"/>
</dbReference>
<evidence type="ECO:0000256" key="3">
    <source>
        <dbReference type="ARBA" id="ARBA00022553"/>
    </source>
</evidence>
<keyword evidence="7" id="KW-0175">Coiled coil</keyword>
<dbReference type="PRINTS" id="PR00344">
    <property type="entry name" value="BCTRLSENSOR"/>
</dbReference>
<feature type="domain" description="Response regulatory" evidence="9">
    <location>
        <begin position="325"/>
        <end position="442"/>
    </location>
</feature>
<evidence type="ECO:0000256" key="5">
    <source>
        <dbReference type="PROSITE-ProRule" id="PRU00110"/>
    </source>
</evidence>
<feature type="modified residue" description="4-aspartylphosphate" evidence="6">
    <location>
        <position position="374"/>
    </location>
</feature>
<dbReference type="Gene3D" id="1.10.287.130">
    <property type="match status" value="1"/>
</dbReference>
<evidence type="ECO:0000256" key="6">
    <source>
        <dbReference type="PROSITE-ProRule" id="PRU00169"/>
    </source>
</evidence>
<dbReference type="Gene3D" id="3.40.50.2300">
    <property type="match status" value="1"/>
</dbReference>
<dbReference type="PANTHER" id="PTHR45339">
    <property type="entry name" value="HYBRID SIGNAL TRANSDUCTION HISTIDINE KINASE J"/>
    <property type="match status" value="1"/>
</dbReference>
<dbReference type="Gene3D" id="1.20.120.160">
    <property type="entry name" value="HPT domain"/>
    <property type="match status" value="1"/>
</dbReference>
<evidence type="ECO:0000313" key="11">
    <source>
        <dbReference type="EMBL" id="SOH94837.1"/>
    </source>
</evidence>
<keyword evidence="4" id="KW-0902">Two-component regulatory system</keyword>
<reference evidence="12" key="1">
    <citation type="submission" date="2017-09" db="EMBL/GenBank/DDBJ databases">
        <authorList>
            <person name="Varghese N."/>
            <person name="Submissions S."/>
        </authorList>
    </citation>
    <scope>NUCLEOTIDE SEQUENCE [LARGE SCALE GENOMIC DNA]</scope>
    <source>
        <strain evidence="12">C7</strain>
    </source>
</reference>
<evidence type="ECO:0000259" key="8">
    <source>
        <dbReference type="PROSITE" id="PS50109"/>
    </source>
</evidence>
<dbReference type="OrthoDB" id="9801651at2"/>
<protein>
    <recommendedName>
        <fullName evidence="2">histidine kinase</fullName>
        <ecNumber evidence="2">2.7.13.3</ecNumber>
    </recommendedName>
</protein>
<dbReference type="GO" id="GO:0005524">
    <property type="term" value="F:ATP binding"/>
    <property type="evidence" value="ECO:0007669"/>
    <property type="project" value="UniProtKB-KW"/>
</dbReference>
<dbReference type="CDD" id="cd17546">
    <property type="entry name" value="REC_hyHK_CKI1_RcsC-like"/>
    <property type="match status" value="1"/>
</dbReference>
<dbReference type="InterPro" id="IPR008207">
    <property type="entry name" value="Sig_transdc_His_kin_Hpt_dom"/>
</dbReference>
<dbReference type="SMART" id="SM00448">
    <property type="entry name" value="REC"/>
    <property type="match status" value="1"/>
</dbReference>
<dbReference type="PROSITE" id="PS50894">
    <property type="entry name" value="HPT"/>
    <property type="match status" value="1"/>
</dbReference>
<accession>A0A2C9CUA1</accession>
<dbReference type="InterPro" id="IPR036641">
    <property type="entry name" value="HPT_dom_sf"/>
</dbReference>
<dbReference type="InterPro" id="IPR036890">
    <property type="entry name" value="HATPase_C_sf"/>
</dbReference>
<dbReference type="Pfam" id="PF00072">
    <property type="entry name" value="Response_reg"/>
    <property type="match status" value="1"/>
</dbReference>
<evidence type="ECO:0000256" key="1">
    <source>
        <dbReference type="ARBA" id="ARBA00000085"/>
    </source>
</evidence>
<dbReference type="CDD" id="cd00082">
    <property type="entry name" value="HisKA"/>
    <property type="match status" value="1"/>
</dbReference>
<dbReference type="Pfam" id="PF02518">
    <property type="entry name" value="HATPase_c"/>
    <property type="match status" value="1"/>
</dbReference>
<dbReference type="InterPro" id="IPR004358">
    <property type="entry name" value="Sig_transdc_His_kin-like_C"/>
</dbReference>
<feature type="domain" description="HPt" evidence="10">
    <location>
        <begin position="487"/>
        <end position="577"/>
    </location>
</feature>
<keyword evidence="3 6" id="KW-0597">Phosphoprotein</keyword>
<dbReference type="SMART" id="SM00388">
    <property type="entry name" value="HisKA"/>
    <property type="match status" value="1"/>
</dbReference>
<dbReference type="RefSeq" id="WP_097930773.1">
    <property type="nucleotide sequence ID" value="NZ_OCTN01000005.1"/>
</dbReference>
<dbReference type="CDD" id="cd16922">
    <property type="entry name" value="HATPase_EvgS-ArcB-TorS-like"/>
    <property type="match status" value="1"/>
</dbReference>
<proteinExistence type="predicted"/>
<dbReference type="GO" id="GO:0000155">
    <property type="term" value="F:phosphorelay sensor kinase activity"/>
    <property type="evidence" value="ECO:0007669"/>
    <property type="project" value="InterPro"/>
</dbReference>
<evidence type="ECO:0000259" key="10">
    <source>
        <dbReference type="PROSITE" id="PS50894"/>
    </source>
</evidence>
<evidence type="ECO:0000313" key="12">
    <source>
        <dbReference type="Proteomes" id="UP000220034"/>
    </source>
</evidence>
<dbReference type="SMART" id="SM00387">
    <property type="entry name" value="HATPase_c"/>
    <property type="match status" value="1"/>
</dbReference>
<gene>
    <name evidence="11" type="ORF">SAMN06273572_105263</name>
</gene>